<dbReference type="AlphaFoldDB" id="A0AAD8EFJ0"/>
<feature type="non-terminal residue" evidence="2">
    <location>
        <position position="183"/>
    </location>
</feature>
<accession>A0AAD8EFJ0</accession>
<evidence type="ECO:0000313" key="2">
    <source>
        <dbReference type="EMBL" id="KAJ9588493.1"/>
    </source>
</evidence>
<feature type="compositionally biased region" description="Basic residues" evidence="1">
    <location>
        <begin position="74"/>
        <end position="88"/>
    </location>
</feature>
<proteinExistence type="predicted"/>
<evidence type="ECO:0000313" key="3">
    <source>
        <dbReference type="Proteomes" id="UP001233999"/>
    </source>
</evidence>
<evidence type="ECO:0000256" key="1">
    <source>
        <dbReference type="SAM" id="MobiDB-lite"/>
    </source>
</evidence>
<sequence length="183" mass="20804">MALVRSDILRCGVRVVCEIMIAELKDMLKRKQQRQLLQMKNKLGNVSTGAVPKGHSPNKQELLQKKQMEDQRKMAKKKMLSNNRRKKSGKPEPVTVVSVEGNMAEPSTSNEEQGCEVILPDDPLGNIQIKQEIEDDNITFEEHFEDMVLPPIKTEVKDELVYEDPDEMDTAIIDSSSCDTYED</sequence>
<protein>
    <submittedName>
        <fullName evidence="2">Uncharacterized protein</fullName>
    </submittedName>
</protein>
<dbReference type="Proteomes" id="UP001233999">
    <property type="component" value="Unassembled WGS sequence"/>
</dbReference>
<reference evidence="2" key="1">
    <citation type="journal article" date="2023" name="IScience">
        <title>Live-bearing cockroach genome reveals convergent evolutionary mechanisms linked to viviparity in insects and beyond.</title>
        <authorList>
            <person name="Fouks B."/>
            <person name="Harrison M.C."/>
            <person name="Mikhailova A.A."/>
            <person name="Marchal E."/>
            <person name="English S."/>
            <person name="Carruthers M."/>
            <person name="Jennings E.C."/>
            <person name="Chiamaka E.L."/>
            <person name="Frigard R.A."/>
            <person name="Pippel M."/>
            <person name="Attardo G.M."/>
            <person name="Benoit J.B."/>
            <person name="Bornberg-Bauer E."/>
            <person name="Tobe S.S."/>
        </authorList>
    </citation>
    <scope>NUCLEOTIDE SEQUENCE</scope>
    <source>
        <strain evidence="2">Stay&amp;Tobe</strain>
    </source>
</reference>
<dbReference type="EMBL" id="JASPKZ010005677">
    <property type="protein sequence ID" value="KAJ9588493.1"/>
    <property type="molecule type" value="Genomic_DNA"/>
</dbReference>
<feature type="compositionally biased region" description="Basic and acidic residues" evidence="1">
    <location>
        <begin position="62"/>
        <end position="73"/>
    </location>
</feature>
<feature type="region of interest" description="Disordered" evidence="1">
    <location>
        <begin position="44"/>
        <end position="97"/>
    </location>
</feature>
<keyword evidence="3" id="KW-1185">Reference proteome</keyword>
<name>A0AAD8EFJ0_DIPPU</name>
<gene>
    <name evidence="2" type="ORF">L9F63_018149</name>
</gene>
<comment type="caution">
    <text evidence="2">The sequence shown here is derived from an EMBL/GenBank/DDBJ whole genome shotgun (WGS) entry which is preliminary data.</text>
</comment>
<reference evidence="2" key="2">
    <citation type="submission" date="2023-05" db="EMBL/GenBank/DDBJ databases">
        <authorList>
            <person name="Fouks B."/>
        </authorList>
    </citation>
    <scope>NUCLEOTIDE SEQUENCE</scope>
    <source>
        <strain evidence="2">Stay&amp;Tobe</strain>
        <tissue evidence="2">Testes</tissue>
    </source>
</reference>
<organism evidence="2 3">
    <name type="scientific">Diploptera punctata</name>
    <name type="common">Pacific beetle cockroach</name>
    <dbReference type="NCBI Taxonomy" id="6984"/>
    <lineage>
        <taxon>Eukaryota</taxon>
        <taxon>Metazoa</taxon>
        <taxon>Ecdysozoa</taxon>
        <taxon>Arthropoda</taxon>
        <taxon>Hexapoda</taxon>
        <taxon>Insecta</taxon>
        <taxon>Pterygota</taxon>
        <taxon>Neoptera</taxon>
        <taxon>Polyneoptera</taxon>
        <taxon>Dictyoptera</taxon>
        <taxon>Blattodea</taxon>
        <taxon>Blaberoidea</taxon>
        <taxon>Blaberidae</taxon>
        <taxon>Diplopterinae</taxon>
        <taxon>Diploptera</taxon>
    </lineage>
</organism>